<dbReference type="KEGG" id="ure:UREG_04701"/>
<dbReference type="VEuPathDB" id="FungiDB:UREG_04701"/>
<evidence type="ECO:0000313" key="1">
    <source>
        <dbReference type="EMBL" id="EEP79855.1"/>
    </source>
</evidence>
<dbReference type="AlphaFoldDB" id="C4JQE7"/>
<reference evidence="2" key="1">
    <citation type="journal article" date="2009" name="Genome Res.">
        <title>Comparative genomic analyses of the human fungal pathogens Coccidioides and their relatives.</title>
        <authorList>
            <person name="Sharpton T.J."/>
            <person name="Stajich J.E."/>
            <person name="Rounsley S.D."/>
            <person name="Gardner M.J."/>
            <person name="Wortman J.R."/>
            <person name="Jordar V.S."/>
            <person name="Maiti R."/>
            <person name="Kodira C.D."/>
            <person name="Neafsey D.E."/>
            <person name="Zeng Q."/>
            <person name="Hung C.-Y."/>
            <person name="McMahan C."/>
            <person name="Muszewska A."/>
            <person name="Grynberg M."/>
            <person name="Mandel M.A."/>
            <person name="Kellner E.M."/>
            <person name="Barker B.M."/>
            <person name="Galgiani J.N."/>
            <person name="Orbach M.J."/>
            <person name="Kirkland T.N."/>
            <person name="Cole G.T."/>
            <person name="Henn M.R."/>
            <person name="Birren B.W."/>
            <person name="Taylor J.W."/>
        </authorList>
    </citation>
    <scope>NUCLEOTIDE SEQUENCE [LARGE SCALE GENOMIC DNA]</scope>
    <source>
        <strain evidence="2">UAMH 1704</strain>
    </source>
</reference>
<dbReference type="HOGENOM" id="CLU_1670687_0_0_1"/>
<organism evidence="1 2">
    <name type="scientific">Uncinocarpus reesii (strain UAMH 1704)</name>
    <dbReference type="NCBI Taxonomy" id="336963"/>
    <lineage>
        <taxon>Eukaryota</taxon>
        <taxon>Fungi</taxon>
        <taxon>Dikarya</taxon>
        <taxon>Ascomycota</taxon>
        <taxon>Pezizomycotina</taxon>
        <taxon>Eurotiomycetes</taxon>
        <taxon>Eurotiomycetidae</taxon>
        <taxon>Onygenales</taxon>
        <taxon>Onygenaceae</taxon>
        <taxon>Uncinocarpus</taxon>
    </lineage>
</organism>
<dbReference type="InParanoid" id="C4JQE7"/>
<dbReference type="Proteomes" id="UP000002058">
    <property type="component" value="Unassembled WGS sequence"/>
</dbReference>
<keyword evidence="2" id="KW-1185">Reference proteome</keyword>
<dbReference type="RefSeq" id="XP_002545184.1">
    <property type="nucleotide sequence ID" value="XM_002545138.1"/>
</dbReference>
<dbReference type="GeneID" id="8440088"/>
<evidence type="ECO:0000313" key="2">
    <source>
        <dbReference type="Proteomes" id="UP000002058"/>
    </source>
</evidence>
<sequence length="158" mass="17684">MDGGATRIDSESFKARREFREAALSLPPREPHPWTPALRRHVWAALKGKGAVGILQPGQATTRSSQFRGSGPDAAPLLRTRLLDWSSDRDRDLFDRGGPRIQHRQTELLDMGSSRLSRKGDECGTVRLRGYKMLRGNGVCSSEMCAADRRAVLSYDYR</sequence>
<dbReference type="EMBL" id="CH476616">
    <property type="protein sequence ID" value="EEP79855.1"/>
    <property type="molecule type" value="Genomic_DNA"/>
</dbReference>
<proteinExistence type="predicted"/>
<name>C4JQE7_UNCRE</name>
<accession>C4JQE7</accession>
<gene>
    <name evidence="1" type="ORF">UREG_04701</name>
</gene>
<protein>
    <submittedName>
        <fullName evidence="1">Uncharacterized protein</fullName>
    </submittedName>
</protein>